<evidence type="ECO:0000313" key="8">
    <source>
        <dbReference type="Proteomes" id="UP000481109"/>
    </source>
</evidence>
<comment type="subcellular location">
    <subcellularLocation>
        <location evidence="1">Cell membrane</location>
        <topology evidence="1">Multi-pass membrane protein</topology>
    </subcellularLocation>
</comment>
<evidence type="ECO:0000259" key="6">
    <source>
        <dbReference type="PROSITE" id="PS50850"/>
    </source>
</evidence>
<name>A0A6G4XRU5_9ACTN</name>
<dbReference type="SUPFAM" id="SSF103473">
    <property type="entry name" value="MFS general substrate transporter"/>
    <property type="match status" value="1"/>
</dbReference>
<feature type="transmembrane region" description="Helical" evidence="5">
    <location>
        <begin position="348"/>
        <end position="370"/>
    </location>
</feature>
<proteinExistence type="predicted"/>
<dbReference type="GO" id="GO:0022857">
    <property type="term" value="F:transmembrane transporter activity"/>
    <property type="evidence" value="ECO:0007669"/>
    <property type="project" value="InterPro"/>
</dbReference>
<accession>A0A6G4XRU5</accession>
<gene>
    <name evidence="7" type="ORF">G6045_32370</name>
</gene>
<evidence type="ECO:0000256" key="4">
    <source>
        <dbReference type="ARBA" id="ARBA00023136"/>
    </source>
</evidence>
<evidence type="ECO:0000256" key="3">
    <source>
        <dbReference type="ARBA" id="ARBA00022989"/>
    </source>
</evidence>
<evidence type="ECO:0000256" key="5">
    <source>
        <dbReference type="SAM" id="Phobius"/>
    </source>
</evidence>
<dbReference type="PANTHER" id="PTHR23501">
    <property type="entry name" value="MAJOR FACILITATOR SUPERFAMILY"/>
    <property type="match status" value="1"/>
</dbReference>
<reference evidence="7 8" key="1">
    <citation type="submission" date="2020-02" db="EMBL/GenBank/DDBJ databases">
        <title>Whole-genome analyses of novel actinobacteria.</title>
        <authorList>
            <person name="Sahin N."/>
            <person name="Tokatli A."/>
        </authorList>
    </citation>
    <scope>NUCLEOTIDE SEQUENCE [LARGE SCALE GENOMIC DNA]</scope>
    <source>
        <strain evidence="7 8">YC504</strain>
    </source>
</reference>
<organism evidence="7 8">
    <name type="scientific">Streptomyces mesophilus</name>
    <dbReference type="NCBI Taxonomy" id="1775132"/>
    <lineage>
        <taxon>Bacteria</taxon>
        <taxon>Bacillati</taxon>
        <taxon>Actinomycetota</taxon>
        <taxon>Actinomycetes</taxon>
        <taxon>Kitasatosporales</taxon>
        <taxon>Streptomycetaceae</taxon>
        <taxon>Streptomyces</taxon>
    </lineage>
</organism>
<feature type="domain" description="Major facilitator superfamily (MFS) profile" evidence="6">
    <location>
        <begin position="14"/>
        <end position="407"/>
    </location>
</feature>
<keyword evidence="4 5" id="KW-0472">Membrane</keyword>
<dbReference type="PROSITE" id="PS50850">
    <property type="entry name" value="MFS"/>
    <property type="match status" value="1"/>
</dbReference>
<feature type="transmembrane region" description="Helical" evidence="5">
    <location>
        <begin position="261"/>
        <end position="283"/>
    </location>
</feature>
<dbReference type="InterPro" id="IPR020846">
    <property type="entry name" value="MFS_dom"/>
</dbReference>
<dbReference type="PANTHER" id="PTHR23501:SF197">
    <property type="entry name" value="COMD"/>
    <property type="match status" value="1"/>
</dbReference>
<evidence type="ECO:0000256" key="2">
    <source>
        <dbReference type="ARBA" id="ARBA00022692"/>
    </source>
</evidence>
<keyword evidence="8" id="KW-1185">Reference proteome</keyword>
<dbReference type="RefSeq" id="WP_165335741.1">
    <property type="nucleotide sequence ID" value="NZ_JAAKZW010000208.1"/>
</dbReference>
<feature type="transmembrane region" description="Helical" evidence="5">
    <location>
        <begin position="323"/>
        <end position="342"/>
    </location>
</feature>
<dbReference type="Proteomes" id="UP000481109">
    <property type="component" value="Unassembled WGS sequence"/>
</dbReference>
<keyword evidence="2 5" id="KW-0812">Transmembrane</keyword>
<dbReference type="AlphaFoldDB" id="A0A6G4XRU5"/>
<feature type="transmembrane region" description="Helical" evidence="5">
    <location>
        <begin position="142"/>
        <end position="161"/>
    </location>
</feature>
<protein>
    <submittedName>
        <fullName evidence="7">MFS transporter</fullName>
    </submittedName>
</protein>
<feature type="transmembrane region" description="Helical" evidence="5">
    <location>
        <begin position="200"/>
        <end position="216"/>
    </location>
</feature>
<sequence length="407" mass="40204">MAVQSVTPGAVREAVAARQVPALLLALLAAPIAAGANAPVLILPSTAGSLGVSTASVTWIVTAFAWAMAIGTPLFAGLLRLRGVRAALRVSSVFVVAGSALVALAPWLPALLVGRAAQALGGAGFVAVAMSLAAGSARRMGVITSGFGVLGAAGPLLGSLIGEAASWRVALLLSAVSLVAVPMVARYAKSAPAPGGSFDVRGAGAVVALATALVLIPQTGAALPVLFAALVAAGLLVLHVRRRPEGLVPAAVVRSPRFIGAALTALAVSTSYFTLLFALPRLIGDRAGWAPSSIGIGQMIALLAGSALSWGIAAASVRMSRRAVYGVFLVLGALAPLTAVYAARAPLLLVAATVAVFTATGSNAVLSVYAGKAAPAAQRPSAIGLFVLCYQLGGAFGPAIAAVLVLG</sequence>
<dbReference type="Gene3D" id="1.20.1250.20">
    <property type="entry name" value="MFS general substrate transporter like domains"/>
    <property type="match status" value="2"/>
</dbReference>
<dbReference type="GO" id="GO:0005886">
    <property type="term" value="C:plasma membrane"/>
    <property type="evidence" value="ECO:0007669"/>
    <property type="project" value="UniProtKB-SubCell"/>
</dbReference>
<evidence type="ECO:0000313" key="7">
    <source>
        <dbReference type="EMBL" id="NGO80316.1"/>
    </source>
</evidence>
<feature type="transmembrane region" description="Helical" evidence="5">
    <location>
        <begin position="86"/>
        <end position="110"/>
    </location>
</feature>
<keyword evidence="3 5" id="KW-1133">Transmembrane helix</keyword>
<dbReference type="Pfam" id="PF07690">
    <property type="entry name" value="MFS_1"/>
    <property type="match status" value="1"/>
</dbReference>
<dbReference type="EMBL" id="JAAKZW010000208">
    <property type="protein sequence ID" value="NGO80316.1"/>
    <property type="molecule type" value="Genomic_DNA"/>
</dbReference>
<feature type="transmembrane region" description="Helical" evidence="5">
    <location>
        <begin position="289"/>
        <end position="311"/>
    </location>
</feature>
<feature type="transmembrane region" description="Helical" evidence="5">
    <location>
        <begin position="59"/>
        <end position="79"/>
    </location>
</feature>
<dbReference type="InterPro" id="IPR011701">
    <property type="entry name" value="MFS"/>
</dbReference>
<evidence type="ECO:0000256" key="1">
    <source>
        <dbReference type="ARBA" id="ARBA00004651"/>
    </source>
</evidence>
<comment type="caution">
    <text evidence="7">The sequence shown here is derived from an EMBL/GenBank/DDBJ whole genome shotgun (WGS) entry which is preliminary data.</text>
</comment>
<feature type="transmembrane region" description="Helical" evidence="5">
    <location>
        <begin position="167"/>
        <end position="188"/>
    </location>
</feature>
<feature type="transmembrane region" description="Helical" evidence="5">
    <location>
        <begin position="382"/>
        <end position="406"/>
    </location>
</feature>
<dbReference type="InterPro" id="IPR036259">
    <property type="entry name" value="MFS_trans_sf"/>
</dbReference>